<evidence type="ECO:0000313" key="6">
    <source>
        <dbReference type="RefSeq" id="XP_025033147.1"/>
    </source>
</evidence>
<dbReference type="RefSeq" id="XP_025033147.1">
    <property type="nucleotide sequence ID" value="XM_025177379.1"/>
</dbReference>
<dbReference type="Proteomes" id="UP000695026">
    <property type="component" value="Unplaced"/>
</dbReference>
<dbReference type="OrthoDB" id="9046441at2759"/>
<dbReference type="InterPro" id="IPR006574">
    <property type="entry name" value="PRY"/>
</dbReference>
<keyword evidence="2" id="KW-0800">Toxin</keyword>
<dbReference type="PANTHER" id="PTHR24103">
    <property type="entry name" value="E3 UBIQUITIN-PROTEIN LIGASE TRIM"/>
    <property type="match status" value="1"/>
</dbReference>
<dbReference type="InterPro" id="IPR013320">
    <property type="entry name" value="ConA-like_dom_sf"/>
</dbReference>
<dbReference type="SMART" id="SM00589">
    <property type="entry name" value="PRY"/>
    <property type="match status" value="1"/>
</dbReference>
<dbReference type="SUPFAM" id="SSF49899">
    <property type="entry name" value="Concanavalin A-like lectins/glucanases"/>
    <property type="match status" value="1"/>
</dbReference>
<proteinExistence type="inferred from homology"/>
<feature type="non-terminal residue" evidence="6">
    <location>
        <position position="226"/>
    </location>
</feature>
<keyword evidence="2" id="KW-0528">Neurotoxin</keyword>
<dbReference type="InterPro" id="IPR001870">
    <property type="entry name" value="B30.2/SPRY"/>
</dbReference>
<keyword evidence="5" id="KW-1185">Reference proteome</keyword>
<evidence type="ECO:0000259" key="4">
    <source>
        <dbReference type="PROSITE" id="PS50188"/>
    </source>
</evidence>
<organism evidence="5 6">
    <name type="scientific">Python bivittatus</name>
    <name type="common">Burmese python</name>
    <name type="synonym">Python molurus bivittatus</name>
    <dbReference type="NCBI Taxonomy" id="176946"/>
    <lineage>
        <taxon>Eukaryota</taxon>
        <taxon>Metazoa</taxon>
        <taxon>Chordata</taxon>
        <taxon>Craniata</taxon>
        <taxon>Vertebrata</taxon>
        <taxon>Euteleostomi</taxon>
        <taxon>Lepidosauria</taxon>
        <taxon>Squamata</taxon>
        <taxon>Bifurcata</taxon>
        <taxon>Unidentata</taxon>
        <taxon>Episquamata</taxon>
        <taxon>Toxicofera</taxon>
        <taxon>Serpentes</taxon>
        <taxon>Henophidia</taxon>
        <taxon>Pythonidae</taxon>
        <taxon>Python</taxon>
    </lineage>
</organism>
<name>A0A9F5J5K5_PYTBI</name>
<evidence type="ECO:0000256" key="1">
    <source>
        <dbReference type="ARBA" id="ARBA00009651"/>
    </source>
</evidence>
<dbReference type="KEGG" id="pbi:112543164"/>
<feature type="domain" description="B30.2/SPRY" evidence="4">
    <location>
        <begin position="129"/>
        <end position="226"/>
    </location>
</feature>
<protein>
    <submittedName>
        <fullName evidence="6">Tripartite motif-containing protein 15-like</fullName>
    </submittedName>
</protein>
<dbReference type="InterPro" id="IPR003879">
    <property type="entry name" value="Butyrophylin_SPRY"/>
</dbReference>
<dbReference type="InterPro" id="IPR043136">
    <property type="entry name" value="B30.2/SPRY_sf"/>
</dbReference>
<sequence length="226" mass="26500">MPIQTTLHKCHKEQIEEERQCMMAEFEEMRQFLEDQENFLLLNVVGGLEKGMFWKKSQHAAFIFQEVSAFDDLIQGLKEKCHQSAVELLQDMGSTLKRCKKTFVNPMMFHPWVKLGLWDLFDFNAFLGNIMRQFKEILISGYQMQKANVTLDPDTAHPKLILSEDHKSFWVGEKSQELAEDDRRFDHMMCVLGCEMFLTGRHCWEVVLENEGDWAVGVAQNSMRRK</sequence>
<evidence type="ECO:0000313" key="5">
    <source>
        <dbReference type="Proteomes" id="UP000695026"/>
    </source>
</evidence>
<dbReference type="AlphaFoldDB" id="A0A9F5J5K5"/>
<comment type="similarity">
    <text evidence="1">Belongs to the ohanin/vespryn family.</text>
</comment>
<dbReference type="PROSITE" id="PS50188">
    <property type="entry name" value="B302_SPRY"/>
    <property type="match status" value="1"/>
</dbReference>
<evidence type="ECO:0000256" key="3">
    <source>
        <dbReference type="ARBA" id="ARBA00034460"/>
    </source>
</evidence>
<dbReference type="GeneID" id="112543164"/>
<reference evidence="6" key="1">
    <citation type="submission" date="2025-08" db="UniProtKB">
        <authorList>
            <consortium name="RefSeq"/>
        </authorList>
    </citation>
    <scope>IDENTIFICATION</scope>
    <source>
        <tissue evidence="6">Liver</tissue>
    </source>
</reference>
<dbReference type="Pfam" id="PF13765">
    <property type="entry name" value="PRY"/>
    <property type="match status" value="1"/>
</dbReference>
<dbReference type="PRINTS" id="PR01407">
    <property type="entry name" value="BUTYPHLNCDUF"/>
</dbReference>
<dbReference type="InterPro" id="IPR050143">
    <property type="entry name" value="TRIM/RBCC"/>
</dbReference>
<gene>
    <name evidence="6" type="primary">LOC112543164</name>
</gene>
<evidence type="ECO:0000256" key="2">
    <source>
        <dbReference type="ARBA" id="ARBA00022699"/>
    </source>
</evidence>
<comment type="function">
    <text evidence="3">Neurotoxin that produces dose-dependent hypolocomotion and hyperalgesia in mice. May directly act on the central nervous system, as it is 6500-fold more potent when administered intracerebroventricularly than intraperitoneal.</text>
</comment>
<accession>A0A9F5J5K5</accession>
<dbReference type="Gene3D" id="2.60.120.920">
    <property type="match status" value="1"/>
</dbReference>